<name>A0A6A4HK81_9AGAR</name>
<evidence type="ECO:0000313" key="2">
    <source>
        <dbReference type="Proteomes" id="UP000799118"/>
    </source>
</evidence>
<dbReference type="OrthoDB" id="3266451at2759"/>
<accession>A0A6A4HK81</accession>
<evidence type="ECO:0000313" key="1">
    <source>
        <dbReference type="EMBL" id="KAE9397858.1"/>
    </source>
</evidence>
<evidence type="ECO:0008006" key="3">
    <source>
        <dbReference type="Google" id="ProtNLM"/>
    </source>
</evidence>
<dbReference type="EMBL" id="ML769491">
    <property type="protein sequence ID" value="KAE9397858.1"/>
    <property type="molecule type" value="Genomic_DNA"/>
</dbReference>
<reference evidence="1" key="1">
    <citation type="journal article" date="2019" name="Environ. Microbiol.">
        <title>Fungal ecological strategies reflected in gene transcription - a case study of two litter decomposers.</title>
        <authorList>
            <person name="Barbi F."/>
            <person name="Kohler A."/>
            <person name="Barry K."/>
            <person name="Baskaran P."/>
            <person name="Daum C."/>
            <person name="Fauchery L."/>
            <person name="Ihrmark K."/>
            <person name="Kuo A."/>
            <person name="LaButti K."/>
            <person name="Lipzen A."/>
            <person name="Morin E."/>
            <person name="Grigoriev I.V."/>
            <person name="Henrissat B."/>
            <person name="Lindahl B."/>
            <person name="Martin F."/>
        </authorList>
    </citation>
    <scope>NUCLEOTIDE SEQUENCE</scope>
    <source>
        <strain evidence="1">JB14</strain>
    </source>
</reference>
<dbReference type="AlphaFoldDB" id="A0A6A4HK81"/>
<gene>
    <name evidence="1" type="ORF">BT96DRAFT_50362</name>
</gene>
<organism evidence="1 2">
    <name type="scientific">Gymnopus androsaceus JB14</name>
    <dbReference type="NCBI Taxonomy" id="1447944"/>
    <lineage>
        <taxon>Eukaryota</taxon>
        <taxon>Fungi</taxon>
        <taxon>Dikarya</taxon>
        <taxon>Basidiomycota</taxon>
        <taxon>Agaricomycotina</taxon>
        <taxon>Agaricomycetes</taxon>
        <taxon>Agaricomycetidae</taxon>
        <taxon>Agaricales</taxon>
        <taxon>Marasmiineae</taxon>
        <taxon>Omphalotaceae</taxon>
        <taxon>Gymnopus</taxon>
    </lineage>
</organism>
<proteinExistence type="predicted"/>
<protein>
    <recommendedName>
        <fullName evidence="3">F-box domain-containing protein</fullName>
    </recommendedName>
</protein>
<sequence>MRPVANEVLQEIFTFACGEDDLNSQIPNALGIAAVCGKWRQLAIARPGLWSSFKIDLYGHSSKLEVHLEAYLTRSGQHLLTMHIIADHIDDEHPLLTKLVQKNPSVVST</sequence>
<keyword evidence="2" id="KW-1185">Reference proteome</keyword>
<dbReference type="Proteomes" id="UP000799118">
    <property type="component" value="Unassembled WGS sequence"/>
</dbReference>